<dbReference type="AlphaFoldDB" id="I4AGU4"/>
<dbReference type="STRING" id="880071.Fleli_0719"/>
<dbReference type="Proteomes" id="UP000006054">
    <property type="component" value="Chromosome"/>
</dbReference>
<sequence length="71" mass="8447">MTEKITVLKKQVEAGKFQEVFDYLDLYFEENPYNQYSTIKMNILHQINMEFVPNPMQVQGLQIFLNSSKIK</sequence>
<dbReference type="RefSeq" id="WP_014796638.1">
    <property type="nucleotide sequence ID" value="NC_018018.1"/>
</dbReference>
<dbReference type="EMBL" id="CP003345">
    <property type="protein sequence ID" value="AFM03179.1"/>
    <property type="molecule type" value="Genomic_DNA"/>
</dbReference>
<reference evidence="2" key="1">
    <citation type="submission" date="2012-06" db="EMBL/GenBank/DDBJ databases">
        <title>The complete genome of Flexibacter litoralis DSM 6794.</title>
        <authorList>
            <person name="Lucas S."/>
            <person name="Copeland A."/>
            <person name="Lapidus A."/>
            <person name="Glavina del Rio T."/>
            <person name="Dalin E."/>
            <person name="Tice H."/>
            <person name="Bruce D."/>
            <person name="Goodwin L."/>
            <person name="Pitluck S."/>
            <person name="Peters L."/>
            <person name="Ovchinnikova G."/>
            <person name="Lu M."/>
            <person name="Kyrpides N."/>
            <person name="Mavromatis K."/>
            <person name="Ivanova N."/>
            <person name="Brettin T."/>
            <person name="Detter J.C."/>
            <person name="Han C."/>
            <person name="Larimer F."/>
            <person name="Land M."/>
            <person name="Hauser L."/>
            <person name="Markowitz V."/>
            <person name="Cheng J.-F."/>
            <person name="Hugenholtz P."/>
            <person name="Woyke T."/>
            <person name="Wu D."/>
            <person name="Spring S."/>
            <person name="Lang E."/>
            <person name="Kopitz M."/>
            <person name="Brambilla E."/>
            <person name="Klenk H.-P."/>
            <person name="Eisen J.A."/>
        </authorList>
    </citation>
    <scope>NUCLEOTIDE SEQUENCE [LARGE SCALE GENOMIC DNA]</scope>
    <source>
        <strain evidence="2">ATCC 23117 / DSM 6794 / NBRC 15988 / NCIMB 1366 / Sio-4</strain>
    </source>
</reference>
<name>I4AGU4_BERLS</name>
<evidence type="ECO:0000313" key="2">
    <source>
        <dbReference type="Proteomes" id="UP000006054"/>
    </source>
</evidence>
<gene>
    <name evidence="1" type="ordered locus">Fleli_0719</name>
</gene>
<organism evidence="1 2">
    <name type="scientific">Bernardetia litoralis (strain ATCC 23117 / DSM 6794 / NBRC 15988 / NCIMB 1366 / Fx l1 / Sio-4)</name>
    <name type="common">Flexibacter litoralis</name>
    <dbReference type="NCBI Taxonomy" id="880071"/>
    <lineage>
        <taxon>Bacteria</taxon>
        <taxon>Pseudomonadati</taxon>
        <taxon>Bacteroidota</taxon>
        <taxon>Cytophagia</taxon>
        <taxon>Cytophagales</taxon>
        <taxon>Bernardetiaceae</taxon>
        <taxon>Bernardetia</taxon>
    </lineage>
</organism>
<accession>I4AGU4</accession>
<evidence type="ECO:0000313" key="1">
    <source>
        <dbReference type="EMBL" id="AFM03179.1"/>
    </source>
</evidence>
<proteinExistence type="predicted"/>
<protein>
    <submittedName>
        <fullName evidence="1">Uncharacterized protein</fullName>
    </submittedName>
</protein>
<keyword evidence="2" id="KW-1185">Reference proteome</keyword>
<dbReference type="KEGG" id="fli:Fleli_0719"/>
<dbReference type="HOGENOM" id="CLU_2734122_0_0_10"/>